<dbReference type="SMART" id="SM00756">
    <property type="entry name" value="VKc"/>
    <property type="match status" value="1"/>
</dbReference>
<evidence type="ECO:0000256" key="8">
    <source>
        <dbReference type="ARBA" id="ARBA00023157"/>
    </source>
</evidence>
<evidence type="ECO:0000256" key="3">
    <source>
        <dbReference type="ARBA" id="ARBA00022692"/>
    </source>
</evidence>
<sequence length="159" mass="17572">MILNQLLNNRLSNKALLRLIVIFTLIGFADTAYLTADHYFGTGVKCVLLEGCDVVLLSQYSKIFEIPLAAIGFAFYVGVFILINLFDIYRNNLLLKLLVLAGASGFIVSLILLYVQIFIIGALCVYCLVSVASSTAIFITAIFLNKNSNYLNSETQLEN</sequence>
<evidence type="ECO:0000256" key="10">
    <source>
        <dbReference type="SAM" id="Phobius"/>
    </source>
</evidence>
<dbReference type="GO" id="GO:0048038">
    <property type="term" value="F:quinone binding"/>
    <property type="evidence" value="ECO:0007669"/>
    <property type="project" value="UniProtKB-KW"/>
</dbReference>
<dbReference type="InterPro" id="IPR038354">
    <property type="entry name" value="VKOR_sf"/>
</dbReference>
<comment type="similarity">
    <text evidence="2">Belongs to the VKOR family.</text>
</comment>
<evidence type="ECO:0000256" key="1">
    <source>
        <dbReference type="ARBA" id="ARBA00004141"/>
    </source>
</evidence>
<evidence type="ECO:0000256" key="4">
    <source>
        <dbReference type="ARBA" id="ARBA00022719"/>
    </source>
</evidence>
<name>A0A1F8F9E0_9BACT</name>
<gene>
    <name evidence="12" type="ORF">A3C61_02410</name>
</gene>
<feature type="domain" description="Vitamin K epoxide reductase" evidence="11">
    <location>
        <begin position="13"/>
        <end position="145"/>
    </location>
</feature>
<evidence type="ECO:0000256" key="9">
    <source>
        <dbReference type="ARBA" id="ARBA00023284"/>
    </source>
</evidence>
<evidence type="ECO:0000259" key="11">
    <source>
        <dbReference type="SMART" id="SM00756"/>
    </source>
</evidence>
<dbReference type="InterPro" id="IPR044698">
    <property type="entry name" value="VKOR/LTO1"/>
</dbReference>
<evidence type="ECO:0000256" key="6">
    <source>
        <dbReference type="ARBA" id="ARBA00023002"/>
    </source>
</evidence>
<comment type="caution">
    <text evidence="12">The sequence shown here is derived from an EMBL/GenBank/DDBJ whole genome shotgun (WGS) entry which is preliminary data.</text>
</comment>
<reference evidence="12 13" key="1">
    <citation type="journal article" date="2016" name="Nat. Commun.">
        <title>Thousands of microbial genomes shed light on interconnected biogeochemical processes in an aquifer system.</title>
        <authorList>
            <person name="Anantharaman K."/>
            <person name="Brown C.T."/>
            <person name="Hug L.A."/>
            <person name="Sharon I."/>
            <person name="Castelle C.J."/>
            <person name="Probst A.J."/>
            <person name="Thomas B.C."/>
            <person name="Singh A."/>
            <person name="Wilkins M.J."/>
            <person name="Karaoz U."/>
            <person name="Brodie E.L."/>
            <person name="Williams K.H."/>
            <person name="Hubbard S.S."/>
            <person name="Banfield J.F."/>
        </authorList>
    </citation>
    <scope>NUCLEOTIDE SEQUENCE [LARGE SCALE GENOMIC DNA]</scope>
</reference>
<dbReference type="Proteomes" id="UP000178908">
    <property type="component" value="Unassembled WGS sequence"/>
</dbReference>
<evidence type="ECO:0000256" key="5">
    <source>
        <dbReference type="ARBA" id="ARBA00022989"/>
    </source>
</evidence>
<dbReference type="PANTHER" id="PTHR34573:SF1">
    <property type="entry name" value="VITAMIN K EPOXIDE REDUCTASE DOMAIN-CONTAINING PROTEIN"/>
    <property type="match status" value="1"/>
</dbReference>
<dbReference type="GO" id="GO:0016491">
    <property type="term" value="F:oxidoreductase activity"/>
    <property type="evidence" value="ECO:0007669"/>
    <property type="project" value="UniProtKB-KW"/>
</dbReference>
<dbReference type="CDD" id="cd12916">
    <property type="entry name" value="VKOR_1"/>
    <property type="match status" value="1"/>
</dbReference>
<feature type="transmembrane region" description="Helical" evidence="10">
    <location>
        <begin position="15"/>
        <end position="34"/>
    </location>
</feature>
<feature type="transmembrane region" description="Helical" evidence="10">
    <location>
        <begin position="119"/>
        <end position="144"/>
    </location>
</feature>
<accession>A0A1F8F9E0</accession>
<proteinExistence type="inferred from homology"/>
<keyword evidence="8" id="KW-1015">Disulfide bond</keyword>
<comment type="subcellular location">
    <subcellularLocation>
        <location evidence="1">Membrane</location>
        <topology evidence="1">Multi-pass membrane protein</topology>
    </subcellularLocation>
</comment>
<evidence type="ECO:0000313" key="13">
    <source>
        <dbReference type="Proteomes" id="UP000178908"/>
    </source>
</evidence>
<dbReference type="Gene3D" id="1.20.1440.130">
    <property type="entry name" value="VKOR domain"/>
    <property type="match status" value="1"/>
</dbReference>
<keyword evidence="7 10" id="KW-0472">Membrane</keyword>
<dbReference type="GO" id="GO:0016020">
    <property type="term" value="C:membrane"/>
    <property type="evidence" value="ECO:0007669"/>
    <property type="project" value="UniProtKB-SubCell"/>
</dbReference>
<dbReference type="PANTHER" id="PTHR34573">
    <property type="entry name" value="VKC DOMAIN-CONTAINING PROTEIN"/>
    <property type="match status" value="1"/>
</dbReference>
<keyword evidence="5 10" id="KW-1133">Transmembrane helix</keyword>
<keyword evidence="6" id="KW-0560">Oxidoreductase</keyword>
<dbReference type="EMBL" id="MGJO01000038">
    <property type="protein sequence ID" value="OGN08879.1"/>
    <property type="molecule type" value="Genomic_DNA"/>
</dbReference>
<protein>
    <recommendedName>
        <fullName evidence="11">Vitamin K epoxide reductase domain-containing protein</fullName>
    </recommendedName>
</protein>
<keyword evidence="4" id="KW-0874">Quinone</keyword>
<evidence type="ECO:0000313" key="12">
    <source>
        <dbReference type="EMBL" id="OGN08879.1"/>
    </source>
</evidence>
<feature type="transmembrane region" description="Helical" evidence="10">
    <location>
        <begin position="66"/>
        <end position="86"/>
    </location>
</feature>
<keyword evidence="9" id="KW-0676">Redox-active center</keyword>
<evidence type="ECO:0000256" key="7">
    <source>
        <dbReference type="ARBA" id="ARBA00023136"/>
    </source>
</evidence>
<evidence type="ECO:0000256" key="2">
    <source>
        <dbReference type="ARBA" id="ARBA00006214"/>
    </source>
</evidence>
<feature type="transmembrane region" description="Helical" evidence="10">
    <location>
        <begin position="93"/>
        <end position="113"/>
    </location>
</feature>
<dbReference type="Pfam" id="PF07884">
    <property type="entry name" value="VKOR"/>
    <property type="match status" value="1"/>
</dbReference>
<dbReference type="AlphaFoldDB" id="A0A1F8F9E0"/>
<organism evidence="12 13">
    <name type="scientific">Candidatus Yanofskybacteria bacterium RIFCSPHIGHO2_02_FULL_39_10</name>
    <dbReference type="NCBI Taxonomy" id="1802674"/>
    <lineage>
        <taxon>Bacteria</taxon>
        <taxon>Candidatus Yanofskyibacteriota</taxon>
    </lineage>
</organism>
<dbReference type="InterPro" id="IPR012932">
    <property type="entry name" value="VKOR"/>
</dbReference>
<keyword evidence="3 10" id="KW-0812">Transmembrane</keyword>